<keyword evidence="4" id="KW-1185">Reference proteome</keyword>
<dbReference type="Gene3D" id="3.30.565.10">
    <property type="entry name" value="Histidine kinase-like ATPase, C-terminal domain"/>
    <property type="match status" value="1"/>
</dbReference>
<keyword evidence="3" id="KW-0067">ATP-binding</keyword>
<dbReference type="EMBL" id="BMVP01000001">
    <property type="protein sequence ID" value="GHB40687.1"/>
    <property type="molecule type" value="Genomic_DNA"/>
</dbReference>
<dbReference type="SUPFAM" id="SSF55874">
    <property type="entry name" value="ATPase domain of HSP90 chaperone/DNA topoisomerase II/histidine kinase"/>
    <property type="match status" value="1"/>
</dbReference>
<dbReference type="InterPro" id="IPR036890">
    <property type="entry name" value="HATPase_C_sf"/>
</dbReference>
<dbReference type="Pfam" id="PF13581">
    <property type="entry name" value="HATPase_c_2"/>
    <property type="match status" value="1"/>
</dbReference>
<keyword evidence="3" id="KW-0547">Nucleotide-binding</keyword>
<sequence length="144" mass="15473">MAIAHADEYFWIVPRGHRAPGRARALLRERLRVWRVDPDTADAAELVVSELVTNALRHSGAPQGRGIGVRLARRKGGVRVEVSDAGAVVDLAPQVTTECDERGRGLAIVAALAERWGCLPRPHGIGKAVWAEVGPSSQEGSASW</sequence>
<evidence type="ECO:0000256" key="1">
    <source>
        <dbReference type="ARBA" id="ARBA00022527"/>
    </source>
</evidence>
<dbReference type="CDD" id="cd16936">
    <property type="entry name" value="HATPase_RsbW-like"/>
    <property type="match status" value="1"/>
</dbReference>
<organism evidence="3 4">
    <name type="scientific">Streptomyces cirratus</name>
    <dbReference type="NCBI Taxonomy" id="68187"/>
    <lineage>
        <taxon>Bacteria</taxon>
        <taxon>Bacillati</taxon>
        <taxon>Actinomycetota</taxon>
        <taxon>Actinomycetes</taxon>
        <taxon>Kitasatosporales</taxon>
        <taxon>Streptomycetaceae</taxon>
        <taxon>Streptomyces</taxon>
    </lineage>
</organism>
<keyword evidence="1" id="KW-0808">Transferase</keyword>
<dbReference type="PANTHER" id="PTHR35526:SF3">
    <property type="entry name" value="ANTI-SIGMA-F FACTOR RSBW"/>
    <property type="match status" value="1"/>
</dbReference>
<dbReference type="InterPro" id="IPR003594">
    <property type="entry name" value="HATPase_dom"/>
</dbReference>
<feature type="domain" description="Histidine kinase/HSP90-like ATPase" evidence="2">
    <location>
        <begin position="22"/>
        <end position="115"/>
    </location>
</feature>
<evidence type="ECO:0000259" key="2">
    <source>
        <dbReference type="Pfam" id="PF13581"/>
    </source>
</evidence>
<keyword evidence="1" id="KW-0418">Kinase</keyword>
<dbReference type="PANTHER" id="PTHR35526">
    <property type="entry name" value="ANTI-SIGMA-F FACTOR RSBW-RELATED"/>
    <property type="match status" value="1"/>
</dbReference>
<dbReference type="Proteomes" id="UP000642673">
    <property type="component" value="Unassembled WGS sequence"/>
</dbReference>
<gene>
    <name evidence="3" type="ORF">GCM10010347_07950</name>
</gene>
<dbReference type="InterPro" id="IPR050267">
    <property type="entry name" value="Anti-sigma-factor_SerPK"/>
</dbReference>
<dbReference type="GO" id="GO:0005524">
    <property type="term" value="F:ATP binding"/>
    <property type="evidence" value="ECO:0007669"/>
    <property type="project" value="UniProtKB-KW"/>
</dbReference>
<comment type="caution">
    <text evidence="3">The sequence shown here is derived from an EMBL/GenBank/DDBJ whole genome shotgun (WGS) entry which is preliminary data.</text>
</comment>
<evidence type="ECO:0000313" key="3">
    <source>
        <dbReference type="EMBL" id="GHB40687.1"/>
    </source>
</evidence>
<protein>
    <submittedName>
        <fullName evidence="3">ATP-binding protein</fullName>
    </submittedName>
</protein>
<accession>A0ABQ3EI97</accession>
<evidence type="ECO:0000313" key="4">
    <source>
        <dbReference type="Proteomes" id="UP000642673"/>
    </source>
</evidence>
<keyword evidence="1" id="KW-0723">Serine/threonine-protein kinase</keyword>
<reference evidence="4" key="1">
    <citation type="journal article" date="2019" name="Int. J. Syst. Evol. Microbiol.">
        <title>The Global Catalogue of Microorganisms (GCM) 10K type strain sequencing project: providing services to taxonomists for standard genome sequencing and annotation.</title>
        <authorList>
            <consortium name="The Broad Institute Genomics Platform"/>
            <consortium name="The Broad Institute Genome Sequencing Center for Infectious Disease"/>
            <person name="Wu L."/>
            <person name="Ma J."/>
        </authorList>
    </citation>
    <scope>NUCLEOTIDE SEQUENCE [LARGE SCALE GENOMIC DNA]</scope>
    <source>
        <strain evidence="4">JCM 4738</strain>
    </source>
</reference>
<proteinExistence type="predicted"/>
<dbReference type="RefSeq" id="WP_190182544.1">
    <property type="nucleotide sequence ID" value="NZ_BMVP01000001.1"/>
</dbReference>
<name>A0ABQ3EI97_9ACTN</name>